<keyword evidence="2" id="KW-1133">Transmembrane helix</keyword>
<gene>
    <name evidence="3" type="ORF">TvY486_0021915</name>
</gene>
<name>F9WPL7_TRYVY</name>
<keyword evidence="2" id="KW-0472">Membrane</keyword>
<dbReference type="EMBL" id="CAEX01003521">
    <property type="protein sequence ID" value="CCD19494.1"/>
    <property type="molecule type" value="Genomic_DNA"/>
</dbReference>
<evidence type="ECO:0000256" key="1">
    <source>
        <dbReference type="SAM" id="MobiDB-lite"/>
    </source>
</evidence>
<protein>
    <submittedName>
        <fullName evidence="3">Uncharacterized protein</fullName>
    </submittedName>
</protein>
<sequence>MLTKHPRHDEPLRPQPRVKNRRKQMRSEAQSQYEGSGPLGSAGGGDVDGERTRKHPRAGRYAEEEEGGDYACGRTWERWCELVRHTDAHHKNATTVARKMKDGTAAATPLPKRWLRCPCYPAKRVLEKCLAMHLQAEHGQARREAEDNLLMVECEEFAAHLLGCPNLRELRKRHRLQTLKNEELFFSAQLARLLKELFELARPSAHKTDEPALRPARSIKRHRLVIMADTAYCFSSAAKLIWMCVARVVRKRAREADSSPKALCINAFVSETRVGFGLCSTSPGGFQNQGSYRDSGAQSAKYKENRNLSFHSFSFFIIAICSSFFRRIRGKRSSKILR</sequence>
<evidence type="ECO:0000313" key="4">
    <source>
        <dbReference type="Proteomes" id="UP000009027"/>
    </source>
</evidence>
<dbReference type="VEuPathDB" id="TriTrypDB:TvY486_0021915"/>
<keyword evidence="4" id="KW-1185">Reference proteome</keyword>
<reference evidence="3 4" key="1">
    <citation type="journal article" date="2012" name="Proc. Natl. Acad. Sci. U.S.A.">
        <title>Antigenic diversity is generated by distinct evolutionary mechanisms in African trypanosome species.</title>
        <authorList>
            <person name="Jackson A.P."/>
            <person name="Berry A."/>
            <person name="Aslett M."/>
            <person name="Allison H.C."/>
            <person name="Burton P."/>
            <person name="Vavrova-Anderson J."/>
            <person name="Brown R."/>
            <person name="Browne H."/>
            <person name="Corton N."/>
            <person name="Hauser H."/>
            <person name="Gamble J."/>
            <person name="Gilderthorp R."/>
            <person name="Marcello L."/>
            <person name="McQuillan J."/>
            <person name="Otto T.D."/>
            <person name="Quail M.A."/>
            <person name="Sanders M.J."/>
            <person name="van Tonder A."/>
            <person name="Ginger M.L."/>
            <person name="Field M.C."/>
            <person name="Barry J.D."/>
            <person name="Hertz-Fowler C."/>
            <person name="Berriman M."/>
        </authorList>
    </citation>
    <scope>NUCLEOTIDE SEQUENCE</scope>
    <source>
        <strain evidence="3 4">Y486</strain>
    </source>
</reference>
<dbReference type="AlphaFoldDB" id="F9WPL7"/>
<feature type="transmembrane region" description="Helical" evidence="2">
    <location>
        <begin position="308"/>
        <end position="328"/>
    </location>
</feature>
<proteinExistence type="predicted"/>
<feature type="region of interest" description="Disordered" evidence="1">
    <location>
        <begin position="1"/>
        <end position="64"/>
    </location>
</feature>
<organism evidence="3 4">
    <name type="scientific">Trypanosoma vivax (strain Y486)</name>
    <dbReference type="NCBI Taxonomy" id="1055687"/>
    <lineage>
        <taxon>Eukaryota</taxon>
        <taxon>Discoba</taxon>
        <taxon>Euglenozoa</taxon>
        <taxon>Kinetoplastea</taxon>
        <taxon>Metakinetoplastina</taxon>
        <taxon>Trypanosomatida</taxon>
        <taxon>Trypanosomatidae</taxon>
        <taxon>Trypanosoma</taxon>
        <taxon>Duttonella</taxon>
    </lineage>
</organism>
<feature type="compositionally biased region" description="Gly residues" evidence="1">
    <location>
        <begin position="37"/>
        <end position="46"/>
    </location>
</feature>
<accession>F9WPL7</accession>
<evidence type="ECO:0000313" key="3">
    <source>
        <dbReference type="EMBL" id="CCD19494.1"/>
    </source>
</evidence>
<evidence type="ECO:0000256" key="2">
    <source>
        <dbReference type="SAM" id="Phobius"/>
    </source>
</evidence>
<keyword evidence="2" id="KW-0812">Transmembrane</keyword>
<dbReference type="Proteomes" id="UP000009027">
    <property type="component" value="Unassembled WGS sequence"/>
</dbReference>